<dbReference type="STRING" id="649349.Lbys_1865"/>
<dbReference type="InterPro" id="IPR008397">
    <property type="entry name" value="Alginate_lyase_dom"/>
</dbReference>
<dbReference type="OrthoDB" id="7210452at2"/>
<dbReference type="InterPro" id="IPR008929">
    <property type="entry name" value="Chondroitin_lyas"/>
</dbReference>
<dbReference type="GO" id="GO:0042597">
    <property type="term" value="C:periplasmic space"/>
    <property type="evidence" value="ECO:0007669"/>
    <property type="project" value="InterPro"/>
</dbReference>
<protein>
    <recommendedName>
        <fullName evidence="4">Alginate lyase domain-containing protein</fullName>
    </recommendedName>
</protein>
<dbReference type="RefSeq" id="WP_013408617.1">
    <property type="nucleotide sequence ID" value="NC_014655.1"/>
</dbReference>
<gene>
    <name evidence="5" type="ordered locus">Lbys_1865</name>
</gene>
<evidence type="ECO:0000259" key="4">
    <source>
        <dbReference type="Pfam" id="PF05426"/>
    </source>
</evidence>
<dbReference type="Gene3D" id="1.50.10.100">
    <property type="entry name" value="Chondroitin AC/alginate lyase"/>
    <property type="match status" value="1"/>
</dbReference>
<keyword evidence="2" id="KW-0456">Lyase</keyword>
<evidence type="ECO:0000256" key="3">
    <source>
        <dbReference type="SAM" id="SignalP"/>
    </source>
</evidence>
<dbReference type="EMBL" id="CP002305">
    <property type="protein sequence ID" value="ADQ17568.1"/>
    <property type="molecule type" value="Genomic_DNA"/>
</dbReference>
<evidence type="ECO:0000313" key="5">
    <source>
        <dbReference type="EMBL" id="ADQ17568.1"/>
    </source>
</evidence>
<reference evidence="5 6" key="2">
    <citation type="journal article" date="2011" name="Stand. Genomic Sci.">
        <title>Complete genome sequence of Leadbetterella byssophila type strain (4M15).</title>
        <authorList>
            <person name="Abt B."/>
            <person name="Teshima H."/>
            <person name="Lucas S."/>
            <person name="Lapidus A."/>
            <person name="Del Rio T.G."/>
            <person name="Nolan M."/>
            <person name="Tice H."/>
            <person name="Cheng J.F."/>
            <person name="Pitluck S."/>
            <person name="Liolios K."/>
            <person name="Pagani I."/>
            <person name="Ivanova N."/>
            <person name="Mavromatis K."/>
            <person name="Pati A."/>
            <person name="Tapia R."/>
            <person name="Han C."/>
            <person name="Goodwin L."/>
            <person name="Chen A."/>
            <person name="Palaniappan K."/>
            <person name="Land M."/>
            <person name="Hauser L."/>
            <person name="Chang Y.J."/>
            <person name="Jeffries C.D."/>
            <person name="Rohde M."/>
            <person name="Goker M."/>
            <person name="Tindall B.J."/>
            <person name="Detter J.C."/>
            <person name="Woyke T."/>
            <person name="Bristow J."/>
            <person name="Eisen J.A."/>
            <person name="Markowitz V."/>
            <person name="Hugenholtz P."/>
            <person name="Klenk H.P."/>
            <person name="Kyrpides N.C."/>
        </authorList>
    </citation>
    <scope>NUCLEOTIDE SEQUENCE [LARGE SCALE GENOMIC DNA]</scope>
    <source>
        <strain evidence="6">DSM 17132 / JCM 16389 / KACC 11308 / NBRC 106382 / 4M15</strain>
    </source>
</reference>
<feature type="chain" id="PRO_5003188026" description="Alginate lyase domain-containing protein" evidence="3">
    <location>
        <begin position="21"/>
        <end position="398"/>
    </location>
</feature>
<feature type="domain" description="Alginate lyase" evidence="4">
    <location>
        <begin position="64"/>
        <end position="337"/>
    </location>
</feature>
<dbReference type="GO" id="GO:0016829">
    <property type="term" value="F:lyase activity"/>
    <property type="evidence" value="ECO:0007669"/>
    <property type="project" value="UniProtKB-KW"/>
</dbReference>
<proteinExistence type="predicted"/>
<feature type="signal peptide" evidence="3">
    <location>
        <begin position="1"/>
        <end position="20"/>
    </location>
</feature>
<evidence type="ECO:0000256" key="1">
    <source>
        <dbReference type="ARBA" id="ARBA00022729"/>
    </source>
</evidence>
<dbReference type="Proteomes" id="UP000007435">
    <property type="component" value="Chromosome"/>
</dbReference>
<dbReference type="KEGG" id="lby:Lbys_1865"/>
<dbReference type="eggNOG" id="ENOG502Z7SW">
    <property type="taxonomic scope" value="Bacteria"/>
</dbReference>
<dbReference type="Pfam" id="PF05426">
    <property type="entry name" value="Alginate_lyase"/>
    <property type="match status" value="1"/>
</dbReference>
<evidence type="ECO:0000256" key="2">
    <source>
        <dbReference type="ARBA" id="ARBA00023239"/>
    </source>
</evidence>
<dbReference type="SUPFAM" id="SSF48230">
    <property type="entry name" value="Chondroitin AC/alginate lyase"/>
    <property type="match status" value="1"/>
</dbReference>
<accession>E4RR82</accession>
<dbReference type="AlphaFoldDB" id="E4RR82"/>
<keyword evidence="1 3" id="KW-0732">Signal</keyword>
<sequence length="398" mass="46314">MKKISALVLFLMFFCLESKAQWLWDVKKMQEIKRQIKNYTPAYKKLISDADQELKKEPYSVTYKKGIAPSGVKNDYVSLSRYWWPNPETTDKLPYIYKDGQSNPELNEYDRNTLGKMCASVNTLALAYFYSGNEKYAKKASEFLQVWFMDPATKMNPHLEYAQFIPGRDGSKGRPEGLIDSYSFVDMLNSLQLMKGSKYYTKELHSGLQQWFSALAQWFQTSSQGIREEAAKNNHATSYDSQMMVFYLFAGEEAKAKAIAEAFPKKRIDTQIEPDGKQPHELRRTLSYHYSLYNLAHMFDAGVMSKALGVDFLNYVSADGKSFYKALDYLVGYVGKELQDWPYQQISGWEEKQQETCLNLLKIVSFFPEKQQYQEVIKKHFKFEGNERFVLYYGKPIE</sequence>
<evidence type="ECO:0000313" key="6">
    <source>
        <dbReference type="Proteomes" id="UP000007435"/>
    </source>
</evidence>
<reference key="1">
    <citation type="submission" date="2010-11" db="EMBL/GenBank/DDBJ databases">
        <title>The complete genome of Leadbetterella byssophila DSM 17132.</title>
        <authorList>
            <consortium name="US DOE Joint Genome Institute (JGI-PGF)"/>
            <person name="Lucas S."/>
            <person name="Copeland A."/>
            <person name="Lapidus A."/>
            <person name="Glavina del Rio T."/>
            <person name="Dalin E."/>
            <person name="Tice H."/>
            <person name="Bruce D."/>
            <person name="Goodwin L."/>
            <person name="Pitluck S."/>
            <person name="Kyrpides N."/>
            <person name="Mavromatis K."/>
            <person name="Ivanova N."/>
            <person name="Teshima H."/>
            <person name="Brettin T."/>
            <person name="Detter J.C."/>
            <person name="Han C."/>
            <person name="Tapia R."/>
            <person name="Land M."/>
            <person name="Hauser L."/>
            <person name="Markowitz V."/>
            <person name="Cheng J.-F."/>
            <person name="Hugenholtz P."/>
            <person name="Woyke T."/>
            <person name="Wu D."/>
            <person name="Tindall B."/>
            <person name="Pomrenke H.G."/>
            <person name="Brambilla E."/>
            <person name="Klenk H.-P."/>
            <person name="Eisen J.A."/>
        </authorList>
    </citation>
    <scope>NUCLEOTIDE SEQUENCE [LARGE SCALE GENOMIC DNA]</scope>
    <source>
        <strain>DSM 17132</strain>
    </source>
</reference>
<dbReference type="HOGENOM" id="CLU_031144_0_0_10"/>
<name>E4RR82_LEAB4</name>
<keyword evidence="6" id="KW-1185">Reference proteome</keyword>
<organism evidence="5 6">
    <name type="scientific">Leadbetterella byssophila (strain DSM 17132 / JCM 16389 / KACC 11308 / NBRC 106382 / 4M15)</name>
    <dbReference type="NCBI Taxonomy" id="649349"/>
    <lineage>
        <taxon>Bacteria</taxon>
        <taxon>Pseudomonadati</taxon>
        <taxon>Bacteroidota</taxon>
        <taxon>Cytophagia</taxon>
        <taxon>Cytophagales</taxon>
        <taxon>Leadbetterellaceae</taxon>
        <taxon>Leadbetterella</taxon>
    </lineage>
</organism>